<proteinExistence type="predicted"/>
<gene>
    <name evidence="1" type="ORF">METZ01_LOCUS156313</name>
</gene>
<reference evidence="1" key="1">
    <citation type="submission" date="2018-05" db="EMBL/GenBank/DDBJ databases">
        <authorList>
            <person name="Lanie J.A."/>
            <person name="Ng W.-L."/>
            <person name="Kazmierczak K.M."/>
            <person name="Andrzejewski T.M."/>
            <person name="Davidsen T.M."/>
            <person name="Wayne K.J."/>
            <person name="Tettelin H."/>
            <person name="Glass J.I."/>
            <person name="Rusch D."/>
            <person name="Podicherti R."/>
            <person name="Tsui H.-C.T."/>
            <person name="Winkler M.E."/>
        </authorList>
    </citation>
    <scope>NUCLEOTIDE SEQUENCE</scope>
</reference>
<sequence>MVGCPLGVLWPDLRCSLSRFCISL</sequence>
<name>A0A382APY4_9ZZZZ</name>
<feature type="non-terminal residue" evidence="1">
    <location>
        <position position="24"/>
    </location>
</feature>
<accession>A0A382APY4</accession>
<dbReference type="AlphaFoldDB" id="A0A382APY4"/>
<evidence type="ECO:0000313" key="1">
    <source>
        <dbReference type="EMBL" id="SVB03459.1"/>
    </source>
</evidence>
<feature type="non-terminal residue" evidence="1">
    <location>
        <position position="1"/>
    </location>
</feature>
<protein>
    <submittedName>
        <fullName evidence="1">Uncharacterized protein</fullName>
    </submittedName>
</protein>
<organism evidence="1">
    <name type="scientific">marine metagenome</name>
    <dbReference type="NCBI Taxonomy" id="408172"/>
    <lineage>
        <taxon>unclassified sequences</taxon>
        <taxon>metagenomes</taxon>
        <taxon>ecological metagenomes</taxon>
    </lineage>
</organism>
<dbReference type="EMBL" id="UINC01026283">
    <property type="protein sequence ID" value="SVB03459.1"/>
    <property type="molecule type" value="Genomic_DNA"/>
</dbReference>